<proteinExistence type="predicted"/>
<keyword evidence="1" id="KW-0805">Transcription regulation</keyword>
<dbReference type="Proteomes" id="UP000316406">
    <property type="component" value="Unassembled WGS sequence"/>
</dbReference>
<dbReference type="OrthoDB" id="7989071at2"/>
<keyword evidence="6" id="KW-1185">Reference proteome</keyword>
<dbReference type="GO" id="GO:0003677">
    <property type="term" value="F:DNA binding"/>
    <property type="evidence" value="ECO:0007669"/>
    <property type="project" value="UniProtKB-KW"/>
</dbReference>
<dbReference type="InterPro" id="IPR050679">
    <property type="entry name" value="Bact_HTH_transcr_reg"/>
</dbReference>
<comment type="caution">
    <text evidence="5">The sequence shown here is derived from an EMBL/GenBank/DDBJ whole genome shotgun (WGS) entry which is preliminary data.</text>
</comment>
<evidence type="ECO:0000256" key="2">
    <source>
        <dbReference type="ARBA" id="ARBA00023125"/>
    </source>
</evidence>
<evidence type="ECO:0000259" key="4">
    <source>
        <dbReference type="PROSITE" id="PS50949"/>
    </source>
</evidence>
<dbReference type="EMBL" id="VLTK01000033">
    <property type="protein sequence ID" value="TSI11281.1"/>
    <property type="molecule type" value="Genomic_DNA"/>
</dbReference>
<organism evidence="5 6">
    <name type="scientific">Brevibacterium aurantiacum</name>
    <dbReference type="NCBI Taxonomy" id="273384"/>
    <lineage>
        <taxon>Bacteria</taxon>
        <taxon>Bacillati</taxon>
        <taxon>Actinomycetota</taxon>
        <taxon>Actinomycetes</taxon>
        <taxon>Micrococcales</taxon>
        <taxon>Brevibacteriaceae</taxon>
        <taxon>Brevibacterium</taxon>
    </lineage>
</organism>
<dbReference type="SUPFAM" id="SSF46785">
    <property type="entry name" value="Winged helix' DNA-binding domain"/>
    <property type="match status" value="1"/>
</dbReference>
<feature type="domain" description="HTH gntR-type" evidence="4">
    <location>
        <begin position="35"/>
        <end position="105"/>
    </location>
</feature>
<dbReference type="CDD" id="cd07377">
    <property type="entry name" value="WHTH_GntR"/>
    <property type="match status" value="1"/>
</dbReference>
<keyword evidence="3" id="KW-0804">Transcription</keyword>
<evidence type="ECO:0000313" key="5">
    <source>
        <dbReference type="EMBL" id="TSI11281.1"/>
    </source>
</evidence>
<dbReference type="Pfam" id="PF00392">
    <property type="entry name" value="GntR"/>
    <property type="match status" value="1"/>
</dbReference>
<protein>
    <submittedName>
        <fullName evidence="5">GntR family transcriptional regulator</fullName>
    </submittedName>
</protein>
<dbReference type="InterPro" id="IPR000524">
    <property type="entry name" value="Tscrpt_reg_HTH_GntR"/>
</dbReference>
<dbReference type="PROSITE" id="PS50949">
    <property type="entry name" value="HTH_GNTR"/>
    <property type="match status" value="1"/>
</dbReference>
<dbReference type="GO" id="GO:0003700">
    <property type="term" value="F:DNA-binding transcription factor activity"/>
    <property type="evidence" value="ECO:0007669"/>
    <property type="project" value="InterPro"/>
</dbReference>
<dbReference type="PANTHER" id="PTHR44846">
    <property type="entry name" value="MANNOSYL-D-GLYCERATE TRANSPORT/METABOLISM SYSTEM REPRESSOR MNGR-RELATED"/>
    <property type="match status" value="1"/>
</dbReference>
<gene>
    <name evidence="5" type="ORF">FO013_22040</name>
</gene>
<accession>A0A556C1G6</accession>
<dbReference type="AlphaFoldDB" id="A0A556C1G6"/>
<dbReference type="InterPro" id="IPR036388">
    <property type="entry name" value="WH-like_DNA-bd_sf"/>
</dbReference>
<evidence type="ECO:0000256" key="1">
    <source>
        <dbReference type="ARBA" id="ARBA00023015"/>
    </source>
</evidence>
<sequence length="271" mass="29886">MFQGFISFHSDTGHMEDSRTHSSVTAAIYAPIGEKALVSRIRQRLEDAIATGVLAPGDRLPGESALASRFRVSLVTVREALQHLRATDLIYTKQGRGGGSFVAVDSSHAHALLERRIAALSRAEITDLATYYRTIVDGVLRTISAMGLEQNLGAVRETFLRSDPSDGAEARSVQGGLDLRLAGESQSVRLVHEQIRIQNDFGALLWIGLDDPDLRNSIRTLNETMLNEMISGDTDAAIQAREEAVTISLRWLLSRRNDAQRHERENNQQNA</sequence>
<keyword evidence="2" id="KW-0238">DNA-binding</keyword>
<reference evidence="5 6" key="1">
    <citation type="submission" date="2019-07" db="EMBL/GenBank/DDBJ databases">
        <title>Draft genome sequence of Brevibacterium aurantiacum XU54 isolated from Xinjiang China.</title>
        <authorList>
            <person name="Xu X."/>
        </authorList>
    </citation>
    <scope>NUCLEOTIDE SEQUENCE [LARGE SCALE GENOMIC DNA]</scope>
    <source>
        <strain evidence="5 6">XU54</strain>
    </source>
</reference>
<dbReference type="SMART" id="SM00345">
    <property type="entry name" value="HTH_GNTR"/>
    <property type="match status" value="1"/>
</dbReference>
<evidence type="ECO:0000313" key="6">
    <source>
        <dbReference type="Proteomes" id="UP000316406"/>
    </source>
</evidence>
<evidence type="ECO:0000256" key="3">
    <source>
        <dbReference type="ARBA" id="ARBA00023163"/>
    </source>
</evidence>
<dbReference type="Gene3D" id="1.10.10.10">
    <property type="entry name" value="Winged helix-like DNA-binding domain superfamily/Winged helix DNA-binding domain"/>
    <property type="match status" value="1"/>
</dbReference>
<name>A0A556C1G6_BREAU</name>
<dbReference type="InterPro" id="IPR036390">
    <property type="entry name" value="WH_DNA-bd_sf"/>
</dbReference>